<dbReference type="GO" id="GO:0051607">
    <property type="term" value="P:defense response to virus"/>
    <property type="evidence" value="ECO:0007669"/>
    <property type="project" value="UniProtKB-KW"/>
</dbReference>
<keyword evidence="4" id="KW-0547">Nucleotide-binding</keyword>
<keyword evidence="7" id="KW-0546">Nucleotide metabolism</keyword>
<keyword evidence="3" id="KW-0479">Metal-binding</keyword>
<dbReference type="Pfam" id="PF21654">
    <property type="entry name" value="DncV-like_NTFase"/>
    <property type="match status" value="1"/>
</dbReference>
<evidence type="ECO:0000256" key="1">
    <source>
        <dbReference type="ARBA" id="ARBA00022679"/>
    </source>
</evidence>
<dbReference type="EMBL" id="CP011132">
    <property type="protein sequence ID" value="AKE58894.1"/>
    <property type="molecule type" value="Genomic_DNA"/>
</dbReference>
<evidence type="ECO:0000256" key="2">
    <source>
        <dbReference type="ARBA" id="ARBA00022695"/>
    </source>
</evidence>
<accession>A0A0F6TV61</accession>
<evidence type="ECO:0000256" key="6">
    <source>
        <dbReference type="ARBA" id="ARBA00022842"/>
    </source>
</evidence>
<organism evidence="12 13">
    <name type="scientific">Citrobacter amalonaticus Y19</name>
    <dbReference type="NCBI Taxonomy" id="1261127"/>
    <lineage>
        <taxon>Bacteria</taxon>
        <taxon>Pseudomonadati</taxon>
        <taxon>Pseudomonadota</taxon>
        <taxon>Gammaproteobacteria</taxon>
        <taxon>Enterobacterales</taxon>
        <taxon>Enterobacteriaceae</taxon>
        <taxon>Citrobacter</taxon>
    </lineage>
</organism>
<dbReference type="OrthoDB" id="5569081at2"/>
<evidence type="ECO:0000256" key="7">
    <source>
        <dbReference type="ARBA" id="ARBA00023080"/>
    </source>
</evidence>
<dbReference type="GO" id="GO:0009117">
    <property type="term" value="P:nucleotide metabolic process"/>
    <property type="evidence" value="ECO:0007669"/>
    <property type="project" value="UniProtKB-KW"/>
</dbReference>
<proteinExistence type="predicted"/>
<comment type="catalytic activity">
    <reaction evidence="10">
        <text>GTP + ATP = 3',3'-cGAMP + 2 diphosphate</text>
        <dbReference type="Rhea" id="RHEA:35647"/>
        <dbReference type="ChEBI" id="CHEBI:30616"/>
        <dbReference type="ChEBI" id="CHEBI:33019"/>
        <dbReference type="ChEBI" id="CHEBI:37565"/>
        <dbReference type="ChEBI" id="CHEBI:71501"/>
    </reaction>
    <physiologicalReaction direction="left-to-right" evidence="10">
        <dbReference type="Rhea" id="RHEA:35648"/>
    </physiologicalReaction>
</comment>
<dbReference type="GO" id="GO:0016779">
    <property type="term" value="F:nucleotidyltransferase activity"/>
    <property type="evidence" value="ECO:0007669"/>
    <property type="project" value="UniProtKB-KW"/>
</dbReference>
<name>A0A0F6TV61_CITAM</name>
<dbReference type="PATRIC" id="fig|1261127.3.peg.2005"/>
<dbReference type="GO" id="GO:0046872">
    <property type="term" value="F:metal ion binding"/>
    <property type="evidence" value="ECO:0007669"/>
    <property type="project" value="UniProtKB-KW"/>
</dbReference>
<dbReference type="HOGENOM" id="CLU_068675_0_0_6"/>
<keyword evidence="1" id="KW-0808">Transferase</keyword>
<gene>
    <name evidence="12" type="ORF">F384_09625</name>
</gene>
<evidence type="ECO:0000256" key="4">
    <source>
        <dbReference type="ARBA" id="ARBA00022741"/>
    </source>
</evidence>
<evidence type="ECO:0000313" key="12">
    <source>
        <dbReference type="EMBL" id="AKE58894.1"/>
    </source>
</evidence>
<evidence type="ECO:0000256" key="10">
    <source>
        <dbReference type="ARBA" id="ARBA00048304"/>
    </source>
</evidence>
<dbReference type="Proteomes" id="UP000034085">
    <property type="component" value="Chromosome"/>
</dbReference>
<keyword evidence="5" id="KW-0067">ATP-binding</keyword>
<dbReference type="GO" id="GO:0005524">
    <property type="term" value="F:ATP binding"/>
    <property type="evidence" value="ECO:0007669"/>
    <property type="project" value="UniProtKB-KW"/>
</dbReference>
<reference evidence="12 13" key="1">
    <citation type="journal article" date="2013" name="Appl. Microbiol. Biotechnol.">
        <title>Glycerol assimilation and production of 1,3-propanediol by Citrobacter amalonaticus Y19.</title>
        <authorList>
            <person name="Ainala S.K."/>
            <person name="Ashok S."/>
            <person name="Ko Y."/>
            <person name="Park S."/>
        </authorList>
    </citation>
    <scope>NUCLEOTIDE SEQUENCE [LARGE SCALE GENOMIC DNA]</scope>
    <source>
        <strain evidence="12 13">Y19</strain>
    </source>
</reference>
<dbReference type="KEGG" id="cama:F384_09625"/>
<dbReference type="CDD" id="cd05400">
    <property type="entry name" value="NT_2-5OAS_ClassI-CCAase"/>
    <property type="match status" value="1"/>
</dbReference>
<dbReference type="RefSeq" id="WP_046481273.1">
    <property type="nucleotide sequence ID" value="NZ_CP011132.1"/>
</dbReference>
<keyword evidence="2" id="KW-0548">Nucleotidyltransferase</keyword>
<evidence type="ECO:0000256" key="5">
    <source>
        <dbReference type="ARBA" id="ARBA00022840"/>
    </source>
</evidence>
<dbReference type="InterPro" id="IPR006116">
    <property type="entry name" value="NT_2-5OAS_ClassI-CCAase"/>
</dbReference>
<feature type="domain" description="Cyclic GMP-AMP synthase DncV-like nucleotidyltransferase" evidence="11">
    <location>
        <begin position="52"/>
        <end position="129"/>
    </location>
</feature>
<evidence type="ECO:0000259" key="11">
    <source>
        <dbReference type="Pfam" id="PF21654"/>
    </source>
</evidence>
<protein>
    <recommendedName>
        <fullName evidence="9">Cyclic GMP-AMP synthase</fullName>
    </recommendedName>
</protein>
<evidence type="ECO:0000313" key="13">
    <source>
        <dbReference type="Proteomes" id="UP000034085"/>
    </source>
</evidence>
<dbReference type="InterPro" id="IPR048445">
    <property type="entry name" value="DncV-like_NTFase"/>
</dbReference>
<keyword evidence="8" id="KW-0051">Antiviral defense</keyword>
<keyword evidence="6" id="KW-0460">Magnesium</keyword>
<evidence type="ECO:0000256" key="9">
    <source>
        <dbReference type="ARBA" id="ARBA00044145"/>
    </source>
</evidence>
<evidence type="ECO:0000256" key="8">
    <source>
        <dbReference type="ARBA" id="ARBA00023118"/>
    </source>
</evidence>
<evidence type="ECO:0000256" key="3">
    <source>
        <dbReference type="ARBA" id="ARBA00022723"/>
    </source>
</evidence>
<sequence>MSLQNKFMNFHDAIKLGRQDLEYTTARLKDDSITADIKKRFKEDGYPVVEDFIQGSLATSTGIREKGQDFDIDRAIVIEADLAPENPITPKLAVLEVLEDRGFKNAKIKKPCVTADYKADDLHVDIPIYRKYENGQYELAVGKKHSDENNREWSRSAPHELIDWVNSYDKNGVYGSKKHDQYRRIVRYLKRWRNVTFSEDVRRKIYSIGIAVMVKECLASSINDEGFPNDLSALRSTINNILNYSNYFTLVDVDKYKVKVALPVSPFRDIFHSSSTATGTQLRNKFSSLSKTLGKVADEEDESKQCELLRSVFGDDFPKCASSSSASSVAKKTVYASAGAVGTSQGA</sequence>
<dbReference type="AlphaFoldDB" id="A0A0F6TV61"/>